<dbReference type="Proteomes" id="UP001549320">
    <property type="component" value="Unassembled WGS sequence"/>
</dbReference>
<evidence type="ECO:0000313" key="2">
    <source>
        <dbReference type="Proteomes" id="UP001549320"/>
    </source>
</evidence>
<name>A0ABV2Q697_9BURK</name>
<accession>A0ABV2Q697</accession>
<evidence type="ECO:0008006" key="3">
    <source>
        <dbReference type="Google" id="ProtNLM"/>
    </source>
</evidence>
<protein>
    <recommendedName>
        <fullName evidence="3">DUF3348 domain-containing protein</fullName>
    </recommendedName>
</protein>
<dbReference type="Pfam" id="PF11828">
    <property type="entry name" value="DUF3348"/>
    <property type="match status" value="1"/>
</dbReference>
<dbReference type="InterPro" id="IPR021783">
    <property type="entry name" value="DUF3348"/>
</dbReference>
<proteinExistence type="predicted"/>
<organism evidence="1 2">
    <name type="scientific">Ottowia thiooxydans</name>
    <dbReference type="NCBI Taxonomy" id="219182"/>
    <lineage>
        <taxon>Bacteria</taxon>
        <taxon>Pseudomonadati</taxon>
        <taxon>Pseudomonadota</taxon>
        <taxon>Betaproteobacteria</taxon>
        <taxon>Burkholderiales</taxon>
        <taxon>Comamonadaceae</taxon>
        <taxon>Ottowia</taxon>
    </lineage>
</organism>
<dbReference type="RefSeq" id="WP_354441982.1">
    <property type="nucleotide sequence ID" value="NZ_JBEPSH010000002.1"/>
</dbReference>
<comment type="caution">
    <text evidence="1">The sequence shown here is derived from an EMBL/GenBank/DDBJ whole genome shotgun (WGS) entry which is preliminary data.</text>
</comment>
<gene>
    <name evidence="1" type="ORF">ABIE13_001203</name>
</gene>
<sequence length="221" mass="24214">MAQQKTVQTSLTGAALVRLLEALSDSRVRVRDARTGFTDGLVQWVGWADAIALSAALERPLNAPDASEASLGERAECNRIRASLTQGAARAMAPTGHSAMEASVGFGSLRKRYVTQQQAMEVAIGTLRERVRAELGARSPELARLAALDAVMAQVLNVQERRLLATVPGLLEKHYRRLRDEYEESGNWVTLLMQDMHTVLLAELDLRLQPVEGLLDALDED</sequence>
<evidence type="ECO:0000313" key="1">
    <source>
        <dbReference type="EMBL" id="MET4576103.1"/>
    </source>
</evidence>
<reference evidence="1 2" key="1">
    <citation type="submission" date="2024-06" db="EMBL/GenBank/DDBJ databases">
        <title>Sorghum-associated microbial communities from plants grown in Nebraska, USA.</title>
        <authorList>
            <person name="Schachtman D."/>
        </authorList>
    </citation>
    <scope>NUCLEOTIDE SEQUENCE [LARGE SCALE GENOMIC DNA]</scope>
    <source>
        <strain evidence="1 2">2709</strain>
    </source>
</reference>
<keyword evidence="2" id="KW-1185">Reference proteome</keyword>
<dbReference type="EMBL" id="JBEPSH010000002">
    <property type="protein sequence ID" value="MET4576103.1"/>
    <property type="molecule type" value="Genomic_DNA"/>
</dbReference>